<evidence type="ECO:0000313" key="2">
    <source>
        <dbReference type="WBParaSite" id="mrna-Wban_00992"/>
    </source>
</evidence>
<organism evidence="1 2">
    <name type="scientific">Wuchereria bancrofti</name>
    <dbReference type="NCBI Taxonomy" id="6293"/>
    <lineage>
        <taxon>Eukaryota</taxon>
        <taxon>Metazoa</taxon>
        <taxon>Ecdysozoa</taxon>
        <taxon>Nematoda</taxon>
        <taxon>Chromadorea</taxon>
        <taxon>Rhabditida</taxon>
        <taxon>Spirurina</taxon>
        <taxon>Spiruromorpha</taxon>
        <taxon>Filarioidea</taxon>
        <taxon>Onchocercidae</taxon>
        <taxon>Wuchereria</taxon>
    </lineage>
</organism>
<name>A0AAF5PI70_WUCBA</name>
<protein>
    <submittedName>
        <fullName evidence="2">Uncharacterized protein</fullName>
    </submittedName>
</protein>
<reference evidence="1" key="1">
    <citation type="submission" date="2015-03" db="EMBL/GenBank/DDBJ databases">
        <title>Wuchereria bancrofti Genome Sequencing Papua New Guinea Strain.</title>
        <authorList>
            <person name="Small S.T."/>
            <person name="Serre D."/>
            <person name="Zimmerman P.A."/>
        </authorList>
    </citation>
    <scope>NUCLEOTIDE SEQUENCE [LARGE SCALE GENOMIC DNA]</scope>
    <source>
        <strain evidence="1">pt0022</strain>
    </source>
</reference>
<reference evidence="1" key="2">
    <citation type="journal article" date="2016" name="Mol. Ecol.">
        <title>Population genomics of the filarial nematode parasite Wuchereria bancrofti from mosquitoes.</title>
        <authorList>
            <person name="Small S.T."/>
            <person name="Reimer L.J."/>
            <person name="Tisch D.J."/>
            <person name="King C.L."/>
            <person name="Christensen B.M."/>
            <person name="Siba P.M."/>
            <person name="Kazura J.W."/>
            <person name="Serre D."/>
            <person name="Zimmerman P.A."/>
        </authorList>
    </citation>
    <scope>NUCLEOTIDE SEQUENCE</scope>
    <source>
        <strain evidence="1">pt0022</strain>
    </source>
</reference>
<dbReference type="AlphaFoldDB" id="A0AAF5PI70"/>
<sequence length="47" mass="5675">MRNSNCVKEIRWCRIRMLILLRTLKPSINSRDRIVLKKVIFELIFTG</sequence>
<dbReference type="Proteomes" id="UP000093561">
    <property type="component" value="Unassembled WGS sequence"/>
</dbReference>
<reference evidence="2" key="3">
    <citation type="submission" date="2024-02" db="UniProtKB">
        <authorList>
            <consortium name="WormBaseParasite"/>
        </authorList>
    </citation>
    <scope>IDENTIFICATION</scope>
    <source>
        <strain evidence="2">pt0022</strain>
    </source>
</reference>
<evidence type="ECO:0000313" key="1">
    <source>
        <dbReference type="Proteomes" id="UP000093561"/>
    </source>
</evidence>
<accession>A0AAF5PI70</accession>
<dbReference type="WBParaSite" id="mrna-Wban_00992">
    <property type="protein sequence ID" value="mrna-Wban_00992"/>
    <property type="gene ID" value="Wban_00992"/>
</dbReference>
<proteinExistence type="predicted"/>